<dbReference type="EMBL" id="FOLO01000005">
    <property type="protein sequence ID" value="SFC15951.1"/>
    <property type="molecule type" value="Genomic_DNA"/>
</dbReference>
<dbReference type="RefSeq" id="WP_177207955.1">
    <property type="nucleotide sequence ID" value="NZ_FOLO01000005.1"/>
</dbReference>
<dbReference type="Proteomes" id="UP000198862">
    <property type="component" value="Unassembled WGS sequence"/>
</dbReference>
<sequence>MSYTYNGSQIQIAHPVHTISINKQRVIFADTQGQKCTQFETSSEARQFVKWLKVS</sequence>
<dbReference type="AlphaFoldDB" id="A0A1I1GWM3"/>
<dbReference type="STRING" id="1123010.SAMN02745724_01056"/>
<evidence type="ECO:0000313" key="2">
    <source>
        <dbReference type="Proteomes" id="UP000198862"/>
    </source>
</evidence>
<proteinExistence type="predicted"/>
<evidence type="ECO:0000313" key="1">
    <source>
        <dbReference type="EMBL" id="SFC15951.1"/>
    </source>
</evidence>
<keyword evidence="2" id="KW-1185">Reference proteome</keyword>
<protein>
    <submittedName>
        <fullName evidence="1">Uncharacterized protein</fullName>
    </submittedName>
</protein>
<reference evidence="1 2" key="1">
    <citation type="submission" date="2016-10" db="EMBL/GenBank/DDBJ databases">
        <authorList>
            <person name="de Groot N.N."/>
        </authorList>
    </citation>
    <scope>NUCLEOTIDE SEQUENCE [LARGE SCALE GENOMIC DNA]</scope>
    <source>
        <strain evidence="1 2">DSM 6059</strain>
    </source>
</reference>
<accession>A0A1I1GWM3</accession>
<organism evidence="1 2">
    <name type="scientific">Pseudoalteromonas denitrificans DSM 6059</name>
    <dbReference type="NCBI Taxonomy" id="1123010"/>
    <lineage>
        <taxon>Bacteria</taxon>
        <taxon>Pseudomonadati</taxon>
        <taxon>Pseudomonadota</taxon>
        <taxon>Gammaproteobacteria</taxon>
        <taxon>Alteromonadales</taxon>
        <taxon>Pseudoalteromonadaceae</taxon>
        <taxon>Pseudoalteromonas</taxon>
    </lineage>
</organism>
<name>A0A1I1GWM3_9GAMM</name>
<gene>
    <name evidence="1" type="ORF">SAMN02745724_01056</name>
</gene>